<evidence type="ECO:0000313" key="2">
    <source>
        <dbReference type="EMBL" id="GEN74094.1"/>
    </source>
</evidence>
<organism evidence="2 3">
    <name type="scientific">Chryseobacterium lathyri</name>
    <dbReference type="NCBI Taxonomy" id="395933"/>
    <lineage>
        <taxon>Bacteria</taxon>
        <taxon>Pseudomonadati</taxon>
        <taxon>Bacteroidota</taxon>
        <taxon>Flavobacteriia</taxon>
        <taxon>Flavobacteriales</taxon>
        <taxon>Weeksellaceae</taxon>
        <taxon>Chryseobacterium group</taxon>
        <taxon>Chryseobacterium</taxon>
    </lineage>
</organism>
<protein>
    <submittedName>
        <fullName evidence="2">Uncharacterized protein</fullName>
    </submittedName>
</protein>
<feature type="region of interest" description="Disordered" evidence="1">
    <location>
        <begin position="184"/>
        <end position="203"/>
    </location>
</feature>
<proteinExistence type="predicted"/>
<gene>
    <name evidence="2" type="ORF">CLA01_41660</name>
</gene>
<feature type="compositionally biased region" description="Basic and acidic residues" evidence="1">
    <location>
        <begin position="261"/>
        <end position="271"/>
    </location>
</feature>
<comment type="caution">
    <text evidence="2">The sequence shown here is derived from an EMBL/GenBank/DDBJ whole genome shotgun (WGS) entry which is preliminary data.</text>
</comment>
<accession>A0A511YFX0</accession>
<feature type="compositionally biased region" description="Polar residues" evidence="1">
    <location>
        <begin position="235"/>
        <end position="253"/>
    </location>
</feature>
<evidence type="ECO:0000313" key="3">
    <source>
        <dbReference type="Proteomes" id="UP000321150"/>
    </source>
</evidence>
<reference evidence="2 3" key="1">
    <citation type="submission" date="2019-07" db="EMBL/GenBank/DDBJ databases">
        <title>Whole genome shotgun sequence of Chryseobacterium lathyri NBRC 105250.</title>
        <authorList>
            <person name="Hosoyama A."/>
            <person name="Uohara A."/>
            <person name="Ohji S."/>
            <person name="Ichikawa N."/>
        </authorList>
    </citation>
    <scope>NUCLEOTIDE SEQUENCE [LARGE SCALE GENOMIC DNA]</scope>
    <source>
        <strain evidence="2 3">NBRC 105250</strain>
    </source>
</reference>
<evidence type="ECO:0000256" key="1">
    <source>
        <dbReference type="SAM" id="MobiDB-lite"/>
    </source>
</evidence>
<dbReference type="EMBL" id="BJYI01000026">
    <property type="protein sequence ID" value="GEN74094.1"/>
    <property type="molecule type" value="Genomic_DNA"/>
</dbReference>
<name>A0A511YFX0_9FLAO</name>
<dbReference type="Proteomes" id="UP000321150">
    <property type="component" value="Unassembled WGS sequence"/>
</dbReference>
<dbReference type="AlphaFoldDB" id="A0A511YFX0"/>
<feature type="region of interest" description="Disordered" evidence="1">
    <location>
        <begin position="221"/>
        <end position="271"/>
    </location>
</feature>
<sequence length="271" mass="29938">MLYIFLYIYTLNQPIKQLVMLNPEQIQETINDVQELKDKILKRHQQDPTFCLRTESVFTQYINSLSYITGNVNPQTASYGFNPQPLKSVIGKPIGERSGTKLDLPVISTDDVEAFKETVQLLHDGFLDRENIQLLDSLKEIEIRGVASLAGLDDFREAEINGAYIDVIKAKITANKDLEAAREQKKKELQGNTSANDTAPAVVVDQKQPEGDAVVNVIQEGATANKDLEADQKQNEGSLSTNLPEGAPANNTPDVIVAAAKAEKTKQNTKK</sequence>